<dbReference type="Proteomes" id="UP001147653">
    <property type="component" value="Unassembled WGS sequence"/>
</dbReference>
<dbReference type="FunFam" id="3.40.50.720:FF:000084">
    <property type="entry name" value="Short-chain dehydrogenase reductase"/>
    <property type="match status" value="1"/>
</dbReference>
<evidence type="ECO:0000256" key="1">
    <source>
        <dbReference type="ARBA" id="ARBA00006484"/>
    </source>
</evidence>
<comment type="caution">
    <text evidence="3">The sequence shown here is derived from an EMBL/GenBank/DDBJ whole genome shotgun (WGS) entry which is preliminary data.</text>
</comment>
<name>A0A9X3NG77_9ACTN</name>
<reference evidence="3" key="1">
    <citation type="submission" date="2022-10" db="EMBL/GenBank/DDBJ databases">
        <title>The WGS of Solirubrobacter phytolaccae KCTC 29190.</title>
        <authorList>
            <person name="Jiang Z."/>
        </authorList>
    </citation>
    <scope>NUCLEOTIDE SEQUENCE</scope>
    <source>
        <strain evidence="3">KCTC 29190</strain>
    </source>
</reference>
<dbReference type="PANTHER" id="PTHR24321:SF8">
    <property type="entry name" value="ESTRADIOL 17-BETA-DEHYDROGENASE 8-RELATED"/>
    <property type="match status" value="1"/>
</dbReference>
<protein>
    <submittedName>
        <fullName evidence="3">SDR family oxidoreductase</fullName>
    </submittedName>
</protein>
<dbReference type="PROSITE" id="PS00061">
    <property type="entry name" value="ADH_SHORT"/>
    <property type="match status" value="1"/>
</dbReference>
<dbReference type="AlphaFoldDB" id="A0A9X3NG77"/>
<dbReference type="InterPro" id="IPR002347">
    <property type="entry name" value="SDR_fam"/>
</dbReference>
<dbReference type="InterPro" id="IPR020904">
    <property type="entry name" value="Sc_DH/Rdtase_CS"/>
</dbReference>
<dbReference type="CDD" id="cd05233">
    <property type="entry name" value="SDR_c"/>
    <property type="match status" value="1"/>
</dbReference>
<evidence type="ECO:0000256" key="2">
    <source>
        <dbReference type="ARBA" id="ARBA00023002"/>
    </source>
</evidence>
<dbReference type="PRINTS" id="PR00081">
    <property type="entry name" value="GDHRDH"/>
</dbReference>
<keyword evidence="4" id="KW-1185">Reference proteome</keyword>
<keyword evidence="2" id="KW-0560">Oxidoreductase</keyword>
<evidence type="ECO:0000313" key="3">
    <source>
        <dbReference type="EMBL" id="MDA0184350.1"/>
    </source>
</evidence>
<dbReference type="Gene3D" id="3.40.50.720">
    <property type="entry name" value="NAD(P)-binding Rossmann-like Domain"/>
    <property type="match status" value="1"/>
</dbReference>
<dbReference type="Pfam" id="PF13561">
    <property type="entry name" value="adh_short_C2"/>
    <property type="match status" value="1"/>
</dbReference>
<accession>A0A9X3NG77</accession>
<dbReference type="GO" id="GO:0016491">
    <property type="term" value="F:oxidoreductase activity"/>
    <property type="evidence" value="ECO:0007669"/>
    <property type="project" value="UniProtKB-KW"/>
</dbReference>
<proteinExistence type="inferred from homology"/>
<gene>
    <name evidence="3" type="ORF">OJ997_28860</name>
</gene>
<sequence>MLRDGYAVGFCGRDARLGYELQGELAHLGPAKFVRADVGAERDVEAFIAACAHELGPPTVLVNNAGRNANFDATTMTEADWDAFFAVDLKSAWLCAKHTLPHMRASGGGAIVNVSSIHASATLEGFFPYAAAKAGLAGLTRSLALDHGPDGIRVNCLCPGFTDTRLVRESMERAEDPAAAERAMVAGVALGRIAAPEEIAATIAFLASPEASYITGATLYVDGGLTARRAG</sequence>
<dbReference type="EMBL" id="JAPDDP010000074">
    <property type="protein sequence ID" value="MDA0184350.1"/>
    <property type="molecule type" value="Genomic_DNA"/>
</dbReference>
<dbReference type="SUPFAM" id="SSF51735">
    <property type="entry name" value="NAD(P)-binding Rossmann-fold domains"/>
    <property type="match status" value="1"/>
</dbReference>
<dbReference type="PANTHER" id="PTHR24321">
    <property type="entry name" value="DEHYDROGENASES, SHORT CHAIN"/>
    <property type="match status" value="1"/>
</dbReference>
<comment type="similarity">
    <text evidence="1">Belongs to the short-chain dehydrogenases/reductases (SDR) family.</text>
</comment>
<dbReference type="InterPro" id="IPR036291">
    <property type="entry name" value="NAD(P)-bd_dom_sf"/>
</dbReference>
<dbReference type="PRINTS" id="PR00080">
    <property type="entry name" value="SDRFAMILY"/>
</dbReference>
<evidence type="ECO:0000313" key="4">
    <source>
        <dbReference type="Proteomes" id="UP001147653"/>
    </source>
</evidence>
<organism evidence="3 4">
    <name type="scientific">Solirubrobacter phytolaccae</name>
    <dbReference type="NCBI Taxonomy" id="1404360"/>
    <lineage>
        <taxon>Bacteria</taxon>
        <taxon>Bacillati</taxon>
        <taxon>Actinomycetota</taxon>
        <taxon>Thermoleophilia</taxon>
        <taxon>Solirubrobacterales</taxon>
        <taxon>Solirubrobacteraceae</taxon>
        <taxon>Solirubrobacter</taxon>
    </lineage>
</organism>